<reference evidence="5" key="1">
    <citation type="submission" date="2017-08" db="EMBL/GenBank/DDBJ databases">
        <authorList>
            <person name="Polle J.E."/>
            <person name="Barry K."/>
            <person name="Cushman J."/>
            <person name="Schmutz J."/>
            <person name="Tran D."/>
            <person name="Hathwaick L.T."/>
            <person name="Yim W.C."/>
            <person name="Jenkins J."/>
            <person name="Mckie-Krisberg Z.M."/>
            <person name="Prochnik S."/>
            <person name="Lindquist E."/>
            <person name="Dockter R.B."/>
            <person name="Adam C."/>
            <person name="Molina H."/>
            <person name="Bunkerborg J."/>
            <person name="Jin E."/>
            <person name="Buchheim M."/>
            <person name="Magnuson J."/>
        </authorList>
    </citation>
    <scope>NUCLEOTIDE SEQUENCE</scope>
    <source>
        <strain evidence="5">CCAP 19/18</strain>
    </source>
</reference>
<evidence type="ECO:0000256" key="1">
    <source>
        <dbReference type="ARBA" id="ARBA00005850"/>
    </source>
</evidence>
<evidence type="ECO:0000313" key="5">
    <source>
        <dbReference type="EMBL" id="KAF5839416.1"/>
    </source>
</evidence>
<comment type="similarity">
    <text evidence="1">Belongs to the V-ATPase D subunit family.</text>
</comment>
<dbReference type="NCBIfam" id="TIGR00309">
    <property type="entry name" value="V_ATPase_subD"/>
    <property type="match status" value="1"/>
</dbReference>
<keyword evidence="2" id="KW-0813">Transport</keyword>
<evidence type="ECO:0000256" key="2">
    <source>
        <dbReference type="ARBA" id="ARBA00022448"/>
    </source>
</evidence>
<dbReference type="Pfam" id="PF01813">
    <property type="entry name" value="ATP-synt_D"/>
    <property type="match status" value="1"/>
</dbReference>
<protein>
    <submittedName>
        <fullName evidence="5">ATP synthase subunit D-domain-containing protein</fullName>
    </submittedName>
</protein>
<sequence>MLSSSSNAVLGVMKFRLVGATKGHALLKKKADALTLKFRGICKEIMEKKANMGSMLKDSFFSYTHAVYAAGDGVKHTIQDNVDTANVRVLGGLDNVAGVKIPQFETQVIPGDSKMDLAGLGRGGQQLQSCRKAYQKAVDVLATLANLQTAFYTLDEALKVTNRRVNALENVVKPKLENTISYIKGELDELEREEFFRLKKVQKNKQKAVAALDAEYAAHANGQSPQRTALPEDEFSETSGGNMLSIRDEDVIF</sequence>
<proteinExistence type="inferred from homology"/>
<evidence type="ECO:0000256" key="3">
    <source>
        <dbReference type="ARBA" id="ARBA00023065"/>
    </source>
</evidence>
<dbReference type="EMBL" id="MU069544">
    <property type="protein sequence ID" value="KAF5839416.1"/>
    <property type="molecule type" value="Genomic_DNA"/>
</dbReference>
<dbReference type="Gene3D" id="1.10.287.3240">
    <property type="match status" value="1"/>
</dbReference>
<dbReference type="PANTHER" id="PTHR11671">
    <property type="entry name" value="V-TYPE ATP SYNTHASE SUBUNIT D"/>
    <property type="match status" value="1"/>
</dbReference>
<keyword evidence="6" id="KW-1185">Reference proteome</keyword>
<name>A0ABQ7GXT1_DUNSA</name>
<organism evidence="5 6">
    <name type="scientific">Dunaliella salina</name>
    <name type="common">Green alga</name>
    <name type="synonym">Protococcus salinus</name>
    <dbReference type="NCBI Taxonomy" id="3046"/>
    <lineage>
        <taxon>Eukaryota</taxon>
        <taxon>Viridiplantae</taxon>
        <taxon>Chlorophyta</taxon>
        <taxon>core chlorophytes</taxon>
        <taxon>Chlorophyceae</taxon>
        <taxon>CS clade</taxon>
        <taxon>Chlamydomonadales</taxon>
        <taxon>Dunaliellaceae</taxon>
        <taxon>Dunaliella</taxon>
    </lineage>
</organism>
<dbReference type="InterPro" id="IPR002699">
    <property type="entry name" value="V_ATPase_D"/>
</dbReference>
<evidence type="ECO:0000313" key="6">
    <source>
        <dbReference type="Proteomes" id="UP000815325"/>
    </source>
</evidence>
<accession>A0ABQ7GXT1</accession>
<evidence type="ECO:0000256" key="4">
    <source>
        <dbReference type="SAM" id="MobiDB-lite"/>
    </source>
</evidence>
<keyword evidence="3" id="KW-0406">Ion transport</keyword>
<comment type="caution">
    <text evidence="5">The sequence shown here is derived from an EMBL/GenBank/DDBJ whole genome shotgun (WGS) entry which is preliminary data.</text>
</comment>
<feature type="region of interest" description="Disordered" evidence="4">
    <location>
        <begin position="220"/>
        <end position="241"/>
    </location>
</feature>
<dbReference type="Proteomes" id="UP000815325">
    <property type="component" value="Unassembled WGS sequence"/>
</dbReference>
<gene>
    <name evidence="5" type="ORF">DUNSADRAFT_818</name>
</gene>